<dbReference type="Proteomes" id="UP000186922">
    <property type="component" value="Unassembled WGS sequence"/>
</dbReference>
<dbReference type="EMBL" id="BDGG01000008">
    <property type="protein sequence ID" value="GAV02552.1"/>
    <property type="molecule type" value="Genomic_DNA"/>
</dbReference>
<evidence type="ECO:0000313" key="1">
    <source>
        <dbReference type="EMBL" id="GAV02552.1"/>
    </source>
</evidence>
<evidence type="ECO:0000313" key="2">
    <source>
        <dbReference type="Proteomes" id="UP000186922"/>
    </source>
</evidence>
<proteinExistence type="predicted"/>
<keyword evidence="2" id="KW-1185">Reference proteome</keyword>
<reference evidence="1 2" key="1">
    <citation type="journal article" date="2016" name="Nat. Commun.">
        <title>Extremotolerant tardigrade genome and improved radiotolerance of human cultured cells by tardigrade-unique protein.</title>
        <authorList>
            <person name="Hashimoto T."/>
            <person name="Horikawa D.D."/>
            <person name="Saito Y."/>
            <person name="Kuwahara H."/>
            <person name="Kozuka-Hata H."/>
            <person name="Shin-I T."/>
            <person name="Minakuchi Y."/>
            <person name="Ohishi K."/>
            <person name="Motoyama A."/>
            <person name="Aizu T."/>
            <person name="Enomoto A."/>
            <person name="Kondo K."/>
            <person name="Tanaka S."/>
            <person name="Hara Y."/>
            <person name="Koshikawa S."/>
            <person name="Sagara H."/>
            <person name="Miura T."/>
            <person name="Yokobori S."/>
            <person name="Miyagawa K."/>
            <person name="Suzuki Y."/>
            <person name="Kubo T."/>
            <person name="Oyama M."/>
            <person name="Kohara Y."/>
            <person name="Fujiyama A."/>
            <person name="Arakawa K."/>
            <person name="Katayama T."/>
            <person name="Toyoda A."/>
            <person name="Kunieda T."/>
        </authorList>
    </citation>
    <scope>NUCLEOTIDE SEQUENCE [LARGE SCALE GENOMIC DNA]</scope>
    <source>
        <strain evidence="1 2">YOKOZUNA-1</strain>
    </source>
</reference>
<organism evidence="1 2">
    <name type="scientific">Ramazzottius varieornatus</name>
    <name type="common">Water bear</name>
    <name type="synonym">Tardigrade</name>
    <dbReference type="NCBI Taxonomy" id="947166"/>
    <lineage>
        <taxon>Eukaryota</taxon>
        <taxon>Metazoa</taxon>
        <taxon>Ecdysozoa</taxon>
        <taxon>Tardigrada</taxon>
        <taxon>Eutardigrada</taxon>
        <taxon>Parachela</taxon>
        <taxon>Hypsibioidea</taxon>
        <taxon>Ramazzottiidae</taxon>
        <taxon>Ramazzottius</taxon>
    </lineage>
</organism>
<gene>
    <name evidence="1" type="primary">RvY_13099-1</name>
    <name evidence="1" type="synonym">RvY_13099.1</name>
    <name evidence="1" type="ORF">RvY_13099</name>
</gene>
<name>A0A1D1VLR0_RAMVA</name>
<dbReference type="AlphaFoldDB" id="A0A1D1VLR0"/>
<protein>
    <submittedName>
        <fullName evidence="1">Uncharacterized protein</fullName>
    </submittedName>
</protein>
<accession>A0A1D1VLR0</accession>
<comment type="caution">
    <text evidence="1">The sequence shown here is derived from an EMBL/GenBank/DDBJ whole genome shotgun (WGS) entry which is preliminary data.</text>
</comment>
<sequence>MVIQPWKVTVGRGATAALDHCMLELMDPAGLQEELEETPLATGMAKLLGVMVIVGATQRVVQPEVQHFWVLGQSESLEHPAIQMDAIPSAVAGQDPGLETPEATVGILLKAPGNCIPLPIEPGMEEPPVE</sequence>